<dbReference type="OrthoDB" id="5358884at2759"/>
<organism evidence="3 4">
    <name type="scientific">Plenodomus tracheiphilus IPT5</name>
    <dbReference type="NCBI Taxonomy" id="1408161"/>
    <lineage>
        <taxon>Eukaryota</taxon>
        <taxon>Fungi</taxon>
        <taxon>Dikarya</taxon>
        <taxon>Ascomycota</taxon>
        <taxon>Pezizomycotina</taxon>
        <taxon>Dothideomycetes</taxon>
        <taxon>Pleosporomycetidae</taxon>
        <taxon>Pleosporales</taxon>
        <taxon>Pleosporineae</taxon>
        <taxon>Leptosphaeriaceae</taxon>
        <taxon>Plenodomus</taxon>
    </lineage>
</organism>
<feature type="region of interest" description="Disordered" evidence="1">
    <location>
        <begin position="89"/>
        <end position="145"/>
    </location>
</feature>
<gene>
    <name evidence="3" type="ORF">T440DRAFT_472462</name>
</gene>
<evidence type="ECO:0008006" key="5">
    <source>
        <dbReference type="Google" id="ProtNLM"/>
    </source>
</evidence>
<dbReference type="AlphaFoldDB" id="A0A6A7AQZ9"/>
<protein>
    <recommendedName>
        <fullName evidence="5">Apple domain-containing protein</fullName>
    </recommendedName>
</protein>
<sequence length="259" mass="26965">MADAPQVVHKMQIQQALPSPPAPTYEEKQAYVHPTYDMGNLEAGRQHREVLGLRRRNFWILVFLALVVLCAAIGGSVGGTLAVQNRRSNAAVDTSSPPTSQSPSSIPTNSPTNTPPPATSATSSATLQPPSTTTPSSTTAATSNIPYAPLPPTLVPTIDNSCPSSTLSAFNGATYTCTTDSNFFGGDITGIVAYTLQQCIDACTTMNEVSGDKKCVAIALNHDLAAAYRNLKGANCWLKSGVGGGRQEDKGVTVAALVG</sequence>
<reference evidence="3" key="1">
    <citation type="submission" date="2020-01" db="EMBL/GenBank/DDBJ databases">
        <authorList>
            <consortium name="DOE Joint Genome Institute"/>
            <person name="Haridas S."/>
            <person name="Albert R."/>
            <person name="Binder M."/>
            <person name="Bloem J."/>
            <person name="Labutti K."/>
            <person name="Salamov A."/>
            <person name="Andreopoulos B."/>
            <person name="Baker S.E."/>
            <person name="Barry K."/>
            <person name="Bills G."/>
            <person name="Bluhm B.H."/>
            <person name="Cannon C."/>
            <person name="Castanera R."/>
            <person name="Culley D.E."/>
            <person name="Daum C."/>
            <person name="Ezra D."/>
            <person name="Gonzalez J.B."/>
            <person name="Henrissat B."/>
            <person name="Kuo A."/>
            <person name="Liang C."/>
            <person name="Lipzen A."/>
            <person name="Lutzoni F."/>
            <person name="Magnuson J."/>
            <person name="Mondo S."/>
            <person name="Nolan M."/>
            <person name="Ohm R."/>
            <person name="Pangilinan J."/>
            <person name="Park H.-J."/>
            <person name="Ramirez L."/>
            <person name="Alfaro M."/>
            <person name="Sun H."/>
            <person name="Tritt A."/>
            <person name="Yoshinaga Y."/>
            <person name="Zwiers L.-H."/>
            <person name="Turgeon B.G."/>
            <person name="Goodwin S.B."/>
            <person name="Spatafora J.W."/>
            <person name="Crous P.W."/>
            <person name="Grigoriev I.V."/>
        </authorList>
    </citation>
    <scope>NUCLEOTIDE SEQUENCE</scope>
    <source>
        <strain evidence="3">IPT5</strain>
    </source>
</reference>
<feature type="region of interest" description="Disordered" evidence="1">
    <location>
        <begin position="1"/>
        <end position="25"/>
    </location>
</feature>
<evidence type="ECO:0000313" key="4">
    <source>
        <dbReference type="Proteomes" id="UP000799423"/>
    </source>
</evidence>
<feature type="compositionally biased region" description="Low complexity" evidence="1">
    <location>
        <begin position="119"/>
        <end position="145"/>
    </location>
</feature>
<feature type="compositionally biased region" description="Low complexity" evidence="1">
    <location>
        <begin position="94"/>
        <end position="112"/>
    </location>
</feature>
<keyword evidence="2" id="KW-0472">Membrane</keyword>
<evidence type="ECO:0000256" key="1">
    <source>
        <dbReference type="SAM" id="MobiDB-lite"/>
    </source>
</evidence>
<accession>A0A6A7AQZ9</accession>
<keyword evidence="2" id="KW-1133">Transmembrane helix</keyword>
<proteinExistence type="predicted"/>
<dbReference type="EMBL" id="MU006343">
    <property type="protein sequence ID" value="KAF2845681.1"/>
    <property type="molecule type" value="Genomic_DNA"/>
</dbReference>
<evidence type="ECO:0000256" key="2">
    <source>
        <dbReference type="SAM" id="Phobius"/>
    </source>
</evidence>
<name>A0A6A7AQZ9_9PLEO</name>
<evidence type="ECO:0000313" key="3">
    <source>
        <dbReference type="EMBL" id="KAF2845681.1"/>
    </source>
</evidence>
<keyword evidence="2" id="KW-0812">Transmembrane</keyword>
<feature type="transmembrane region" description="Helical" evidence="2">
    <location>
        <begin position="58"/>
        <end position="83"/>
    </location>
</feature>
<keyword evidence="4" id="KW-1185">Reference proteome</keyword>
<dbReference type="Proteomes" id="UP000799423">
    <property type="component" value="Unassembled WGS sequence"/>
</dbReference>